<sequence length="182" mass="18362">MTNNLDTLATALRARLRASGAQHGGGAGCGQQDEDEDEGEGEGEDEGEGGQQPAGPAHPEVAQVDAAAAAVFGQQQVGDQVAAEDEEDVDAEETAGQPGRVDVVEDHGGEALSGTDTEGATPASRVPSADAQPAASTIPADASPARAAVRTGTGTGTDHRRPKRSMRNPAIRAFAAIRNACV</sequence>
<evidence type="ECO:0000256" key="1">
    <source>
        <dbReference type="SAM" id="MobiDB-lite"/>
    </source>
</evidence>
<comment type="caution">
    <text evidence="2">The sequence shown here is derived from an EMBL/GenBank/DDBJ whole genome shotgun (WGS) entry which is preliminary data.</text>
</comment>
<evidence type="ECO:0000313" key="2">
    <source>
        <dbReference type="EMBL" id="PNE38130.1"/>
    </source>
</evidence>
<reference evidence="3" key="1">
    <citation type="submission" date="2015-09" db="EMBL/GenBank/DDBJ databases">
        <authorList>
            <person name="Graham D.E."/>
            <person name="Mahan K.M."/>
            <person name="Klingeman D.M."/>
            <person name="Fida T."/>
            <person name="Giannone R.J."/>
            <person name="Hettich R.L."/>
            <person name="Parry R.J."/>
            <person name="Spain J.C."/>
        </authorList>
    </citation>
    <scope>NUCLEOTIDE SEQUENCE [LARGE SCALE GENOMIC DNA]</scope>
    <source>
        <strain evidence="3">JCM 4701</strain>
    </source>
</reference>
<feature type="compositionally biased region" description="Low complexity" evidence="1">
    <location>
        <begin position="51"/>
        <end position="81"/>
    </location>
</feature>
<dbReference type="Proteomes" id="UP000236047">
    <property type="component" value="Unassembled WGS sequence"/>
</dbReference>
<feature type="compositionally biased region" description="Acidic residues" evidence="1">
    <location>
        <begin position="32"/>
        <end position="48"/>
    </location>
</feature>
<dbReference type="EMBL" id="LJSN01000003">
    <property type="protein sequence ID" value="PNE38130.1"/>
    <property type="molecule type" value="Genomic_DNA"/>
</dbReference>
<accession>A0A2N8PAU5</accession>
<protein>
    <submittedName>
        <fullName evidence="2">Uncharacterized protein</fullName>
    </submittedName>
</protein>
<keyword evidence="3" id="KW-1185">Reference proteome</keyword>
<name>A0A2N8PAU5_STRNR</name>
<feature type="region of interest" description="Disordered" evidence="1">
    <location>
        <begin position="19"/>
        <end position="170"/>
    </location>
</feature>
<feature type="compositionally biased region" description="Acidic residues" evidence="1">
    <location>
        <begin position="82"/>
        <end position="93"/>
    </location>
</feature>
<evidence type="ECO:0000313" key="3">
    <source>
        <dbReference type="Proteomes" id="UP000236047"/>
    </source>
</evidence>
<gene>
    <name evidence="2" type="ORF">AOB60_28855</name>
</gene>
<dbReference type="AlphaFoldDB" id="A0A2N8PAU5"/>
<proteinExistence type="predicted"/>
<organism evidence="2 3">
    <name type="scientific">Streptomyces noursei</name>
    <name type="common">Streptomyces albulus</name>
    <dbReference type="NCBI Taxonomy" id="1971"/>
    <lineage>
        <taxon>Bacteria</taxon>
        <taxon>Bacillati</taxon>
        <taxon>Actinomycetota</taxon>
        <taxon>Actinomycetes</taxon>
        <taxon>Kitasatosporales</taxon>
        <taxon>Streptomycetaceae</taxon>
        <taxon>Streptomyces</taxon>
    </lineage>
</organism>